<feature type="region of interest" description="Disordered" evidence="1">
    <location>
        <begin position="366"/>
        <end position="391"/>
    </location>
</feature>
<feature type="transmembrane region" description="Helical" evidence="2">
    <location>
        <begin position="190"/>
        <end position="212"/>
    </location>
</feature>
<name>A0A9W8YKL9_9PEZI</name>
<keyword evidence="2" id="KW-1133">Transmembrane helix</keyword>
<feature type="compositionally biased region" description="Low complexity" evidence="1">
    <location>
        <begin position="452"/>
        <end position="461"/>
    </location>
</feature>
<feature type="compositionally biased region" description="Low complexity" evidence="1">
    <location>
        <begin position="278"/>
        <end position="288"/>
    </location>
</feature>
<protein>
    <submittedName>
        <fullName evidence="3">Uncharacterized protein</fullName>
    </submittedName>
</protein>
<dbReference type="OrthoDB" id="10543985at2759"/>
<feature type="compositionally biased region" description="Polar residues" evidence="1">
    <location>
        <begin position="522"/>
        <end position="536"/>
    </location>
</feature>
<feature type="region of interest" description="Disordered" evidence="1">
    <location>
        <begin position="234"/>
        <end position="289"/>
    </location>
</feature>
<keyword evidence="2" id="KW-0472">Membrane</keyword>
<feature type="region of interest" description="Disordered" evidence="1">
    <location>
        <begin position="407"/>
        <end position="563"/>
    </location>
</feature>
<reference evidence="3" key="1">
    <citation type="submission" date="2022-10" db="EMBL/GenBank/DDBJ databases">
        <title>Tapping the CABI collections for fungal endophytes: first genome assemblies for Collariella, Neodidymelliopsis, Ascochyta clinopodiicola, Didymella pomorum, Didymosphaeria variabile, Neocosmospora piperis and Neocucurbitaria cava.</title>
        <authorList>
            <person name="Hill R."/>
        </authorList>
    </citation>
    <scope>NUCLEOTIDE SEQUENCE</scope>
    <source>
        <strain evidence="3">IMI 355082</strain>
    </source>
</reference>
<accession>A0A9W8YKL9</accession>
<dbReference type="EMBL" id="JAPEVB010000005">
    <property type="protein sequence ID" value="KAJ4387260.1"/>
    <property type="molecule type" value="Genomic_DNA"/>
</dbReference>
<comment type="caution">
    <text evidence="3">The sequence shown here is derived from an EMBL/GenBank/DDBJ whole genome shotgun (WGS) entry which is preliminary data.</text>
</comment>
<evidence type="ECO:0000256" key="1">
    <source>
        <dbReference type="SAM" id="MobiDB-lite"/>
    </source>
</evidence>
<feature type="compositionally biased region" description="Acidic residues" evidence="1">
    <location>
        <begin position="52"/>
        <end position="63"/>
    </location>
</feature>
<feature type="compositionally biased region" description="Polar residues" evidence="1">
    <location>
        <begin position="259"/>
        <end position="277"/>
    </location>
</feature>
<dbReference type="Proteomes" id="UP001140453">
    <property type="component" value="Unassembled WGS sequence"/>
</dbReference>
<keyword evidence="2" id="KW-0812">Transmembrane</keyword>
<keyword evidence="4" id="KW-1185">Reference proteome</keyword>
<sequence length="563" mass="60849">MGSLARGWEARGVHKRRRIRPSIAQRLGVVAGDVPTWPKSSRAALRERQDAEQDDDEEEEEESAIPSGKKRRQDIGGDGQSVPTVKGKEGKGKGKDNLINVIVVDDNDNDDATAPAASDHIKLELEPELDNVHVSDGLVFDIIGHIHHHPHHHIHLHNFIYFNTTTIIIAAPTSNAGAVNNGRSGLSSGATAGIIAGVLSAFLLLIGGICLCSRRARSRLVFLKGARLLKTPSRKDSREHFHYGTTTTFISGPEESMPPTRSLSIASLRSNAAHQTPRSNSSAASNRAGITEDERFSIMSGLRQHPVSFIPESEASFEPDPPANPSSNASVIAGRDSLRPFPATRGFGMPRESFRASGQTWPIKEALESPRSDQFEYDSSDPNEQQKRMTDVSSVAESMFNRISQATSTFGGSGLSPPPPPLPTSVNDNNPFLNKPQVPGMVYLPTRLTGLQQQQQQQQQQEAPRTIQPVAFAHAGPGGWGEGRQPPANRLEANESSGESLVEVTDLRRVSPPLPSPGSRFSRPTSSESEGVTSEASSDEYGSETRGLMRTTGFGVSSLPDDR</sequence>
<evidence type="ECO:0000313" key="4">
    <source>
        <dbReference type="Proteomes" id="UP001140453"/>
    </source>
</evidence>
<proteinExistence type="predicted"/>
<feature type="region of interest" description="Disordered" evidence="1">
    <location>
        <begin position="312"/>
        <end position="333"/>
    </location>
</feature>
<feature type="region of interest" description="Disordered" evidence="1">
    <location>
        <begin position="33"/>
        <end position="93"/>
    </location>
</feature>
<dbReference type="AlphaFoldDB" id="A0A9W8YKL9"/>
<evidence type="ECO:0000313" key="3">
    <source>
        <dbReference type="EMBL" id="KAJ4387260.1"/>
    </source>
</evidence>
<evidence type="ECO:0000256" key="2">
    <source>
        <dbReference type="SAM" id="Phobius"/>
    </source>
</evidence>
<organism evidence="3 4">
    <name type="scientific">Gnomoniopsis smithogilvyi</name>
    <dbReference type="NCBI Taxonomy" id="1191159"/>
    <lineage>
        <taxon>Eukaryota</taxon>
        <taxon>Fungi</taxon>
        <taxon>Dikarya</taxon>
        <taxon>Ascomycota</taxon>
        <taxon>Pezizomycotina</taxon>
        <taxon>Sordariomycetes</taxon>
        <taxon>Sordariomycetidae</taxon>
        <taxon>Diaporthales</taxon>
        <taxon>Gnomoniaceae</taxon>
        <taxon>Gnomoniopsis</taxon>
    </lineage>
</organism>
<gene>
    <name evidence="3" type="ORF">N0V93_007849</name>
</gene>